<dbReference type="SMART" id="SM00220">
    <property type="entry name" value="S_TKc"/>
    <property type="match status" value="1"/>
</dbReference>
<name>A0A6M5YN45_9BACT</name>
<evidence type="ECO:0000256" key="3">
    <source>
        <dbReference type="ARBA" id="ARBA00010886"/>
    </source>
</evidence>
<dbReference type="Gene3D" id="3.30.200.20">
    <property type="entry name" value="Phosphorylase Kinase, domain 1"/>
    <property type="match status" value="1"/>
</dbReference>
<protein>
    <recommendedName>
        <fullName evidence="4">non-specific serine/threonine protein kinase</fullName>
        <ecNumber evidence="4">2.7.11.1</ecNumber>
    </recommendedName>
</protein>
<gene>
    <name evidence="16" type="ORF">FTUN_2313</name>
</gene>
<keyword evidence="7 11" id="KW-0547">Nucleotide-binding</keyword>
<feature type="domain" description="Protein kinase" evidence="15">
    <location>
        <begin position="106"/>
        <end position="423"/>
    </location>
</feature>
<keyword evidence="12" id="KW-0175">Coiled coil</keyword>
<evidence type="ECO:0000256" key="12">
    <source>
        <dbReference type="SAM" id="Coils"/>
    </source>
</evidence>
<evidence type="ECO:0000313" key="17">
    <source>
        <dbReference type="Proteomes" id="UP000503447"/>
    </source>
</evidence>
<keyword evidence="17" id="KW-1185">Reference proteome</keyword>
<keyword evidence="8" id="KW-0418">Kinase</keyword>
<dbReference type="Gene3D" id="1.10.510.10">
    <property type="entry name" value="Transferase(Phosphotransferase) domain 1"/>
    <property type="match status" value="1"/>
</dbReference>
<proteinExistence type="inferred from homology"/>
<feature type="region of interest" description="Disordered" evidence="13">
    <location>
        <begin position="72"/>
        <end position="98"/>
    </location>
</feature>
<accession>A0A6M5YN45</accession>
<dbReference type="PANTHER" id="PTHR43289:SF34">
    <property type="entry name" value="SERINE_THREONINE-PROTEIN KINASE YBDM-RELATED"/>
    <property type="match status" value="1"/>
</dbReference>
<dbReference type="InterPro" id="IPR008271">
    <property type="entry name" value="Ser/Thr_kinase_AS"/>
</dbReference>
<evidence type="ECO:0000256" key="6">
    <source>
        <dbReference type="ARBA" id="ARBA00022679"/>
    </source>
</evidence>
<dbReference type="GO" id="GO:0005524">
    <property type="term" value="F:ATP binding"/>
    <property type="evidence" value="ECO:0007669"/>
    <property type="project" value="UniProtKB-UniRule"/>
</dbReference>
<evidence type="ECO:0000256" key="10">
    <source>
        <dbReference type="ARBA" id="ARBA00023212"/>
    </source>
</evidence>
<evidence type="ECO:0000256" key="5">
    <source>
        <dbReference type="ARBA" id="ARBA00022527"/>
    </source>
</evidence>
<keyword evidence="9 11" id="KW-0067">ATP-binding</keyword>
<feature type="region of interest" description="Disordered" evidence="13">
    <location>
        <begin position="739"/>
        <end position="762"/>
    </location>
</feature>
<dbReference type="CDD" id="cd14014">
    <property type="entry name" value="STKc_PknB_like"/>
    <property type="match status" value="1"/>
</dbReference>
<feature type="transmembrane region" description="Helical" evidence="14">
    <location>
        <begin position="450"/>
        <end position="472"/>
    </location>
</feature>
<keyword evidence="6" id="KW-0808">Transferase</keyword>
<dbReference type="PANTHER" id="PTHR43289">
    <property type="entry name" value="MITOGEN-ACTIVATED PROTEIN KINASE KINASE KINASE 20-RELATED"/>
    <property type="match status" value="1"/>
</dbReference>
<feature type="coiled-coil region" evidence="12">
    <location>
        <begin position="479"/>
        <end position="516"/>
    </location>
</feature>
<evidence type="ECO:0000256" key="13">
    <source>
        <dbReference type="SAM" id="MobiDB-lite"/>
    </source>
</evidence>
<evidence type="ECO:0000256" key="2">
    <source>
        <dbReference type="ARBA" id="ARBA00004647"/>
    </source>
</evidence>
<keyword evidence="10" id="KW-0206">Cytoskeleton</keyword>
<keyword evidence="14" id="KW-0812">Transmembrane</keyword>
<feature type="binding site" evidence="11">
    <location>
        <position position="135"/>
    </location>
    <ligand>
        <name>ATP</name>
        <dbReference type="ChEBI" id="CHEBI:30616"/>
    </ligand>
</feature>
<evidence type="ECO:0000256" key="9">
    <source>
        <dbReference type="ARBA" id="ARBA00022840"/>
    </source>
</evidence>
<dbReference type="Pfam" id="PF07714">
    <property type="entry name" value="PK_Tyr_Ser-Thr"/>
    <property type="match status" value="1"/>
</dbReference>
<dbReference type="PROSITE" id="PS00108">
    <property type="entry name" value="PROTEIN_KINASE_ST"/>
    <property type="match status" value="1"/>
</dbReference>
<dbReference type="InterPro" id="IPR017441">
    <property type="entry name" value="Protein_kinase_ATP_BS"/>
</dbReference>
<keyword evidence="14" id="KW-1133">Transmembrane helix</keyword>
<dbReference type="GO" id="GO:0004674">
    <property type="term" value="F:protein serine/threonine kinase activity"/>
    <property type="evidence" value="ECO:0007669"/>
    <property type="project" value="UniProtKB-KW"/>
</dbReference>
<feature type="region of interest" description="Disordered" evidence="13">
    <location>
        <begin position="202"/>
        <end position="243"/>
    </location>
</feature>
<dbReference type="GO" id="GO:0000922">
    <property type="term" value="C:spindle pole"/>
    <property type="evidence" value="ECO:0007669"/>
    <property type="project" value="UniProtKB-SubCell"/>
</dbReference>
<dbReference type="FunFam" id="1.10.510.10:FF:000021">
    <property type="entry name" value="Serine/threonine protein kinase"/>
    <property type="match status" value="1"/>
</dbReference>
<dbReference type="Proteomes" id="UP000503447">
    <property type="component" value="Chromosome"/>
</dbReference>
<evidence type="ECO:0000256" key="14">
    <source>
        <dbReference type="SAM" id="Phobius"/>
    </source>
</evidence>
<dbReference type="PROSITE" id="PS50011">
    <property type="entry name" value="PROTEIN_KINASE_DOM"/>
    <property type="match status" value="1"/>
</dbReference>
<dbReference type="SUPFAM" id="SSF56112">
    <property type="entry name" value="Protein kinase-like (PK-like)"/>
    <property type="match status" value="1"/>
</dbReference>
<comment type="subcellular location">
    <subcellularLocation>
        <location evidence="1">Cytoplasm</location>
        <location evidence="1">Cytoskeleton</location>
        <location evidence="1">Microtubule organizing center</location>
        <location evidence="1">Centrosome</location>
    </subcellularLocation>
    <subcellularLocation>
        <location evidence="2">Cytoplasm</location>
        <location evidence="2">Cytoskeleton</location>
        <location evidence="2">Spindle pole</location>
    </subcellularLocation>
</comment>
<reference evidence="17" key="1">
    <citation type="submission" date="2020-05" db="EMBL/GenBank/DDBJ databases">
        <title>Frigoriglobus tundricola gen. nov., sp. nov., a psychrotolerant cellulolytic planctomycete of the family Gemmataceae with two divergent copies of 16S rRNA gene.</title>
        <authorList>
            <person name="Kulichevskaya I.S."/>
            <person name="Ivanova A.A."/>
            <person name="Naumoff D.G."/>
            <person name="Beletsky A.V."/>
            <person name="Rijpstra W.I.C."/>
            <person name="Sinninghe Damste J.S."/>
            <person name="Mardanov A.V."/>
            <person name="Ravin N.V."/>
            <person name="Dedysh S.N."/>
        </authorList>
    </citation>
    <scope>NUCLEOTIDE SEQUENCE [LARGE SCALE GENOMIC DNA]</scope>
    <source>
        <strain evidence="17">PL17</strain>
    </source>
</reference>
<dbReference type="KEGG" id="ftj:FTUN_2313"/>
<dbReference type="InterPro" id="IPR011009">
    <property type="entry name" value="Kinase-like_dom_sf"/>
</dbReference>
<keyword evidence="5" id="KW-0723">Serine/threonine-protein kinase</keyword>
<sequence>MAEERPEADRDDRLNEILLAYVEAVERGEAPDLKPVLDAHPEHAARLTAFFATRDRLDRVAAPLRAIAGADSRRARDPDLGATGFAPPPAPGRPAPGAEIGRVGDFRLIREVGRGGMGVVYEAEQVSLRRRVALKVLPFAAAIDPRHLQRFRNEAQAAAQLHHTHIVPVFAVGAEGGVHFYAMQFIDGQSLAQLLADLRRAGGRSRSAHSPGGPPGSSEVHLEPTGAADRTARGPQPTGAIPSAAISAERAARRRDYFRRVADLIRQAADALEYAHQVGVVHRDIKPANLLLDATGRLWVADFGLAQIRNDVGLTATGELVGTVRYMSPEQALGTPGLVDHRSDIYSLGASLYELLTLSPVFTGEDSRGVLHRLAEEEPSAPRTLDRAIPAELETIVLKAIAKGPADRYASAQEFAADLQRFLNDRPILARRPTLADRATKWVRRHRGTALAAVLVLLLVSAGLAVSTAVIVREHAGTKAALGRERDANERERERAREAAEQRAAAEDNYLRTRRAVDLFVELSDEEALDFPPLAPLRQRLLEAAVAYYQELSDRREDAALRKGLDASLVRLARLREELDAFNEVNTVLLLDQPAVQTELKLTPDQVGRLAPVLDRLWAQLRAPVPGQKNGPRRQVADLVAALRREVGAVVTAAQDRRLRELFFQLPGPHVFGTALLDALGLTDQQKREVRRIHTEAMHASMRPPDDSREDRYDRFDEAWREANARIVALLTPPQRARLAEMTGAPAPSGIHLPRPSAQARK</sequence>
<evidence type="ECO:0000256" key="7">
    <source>
        <dbReference type="ARBA" id="ARBA00022741"/>
    </source>
</evidence>
<dbReference type="GO" id="GO:0005813">
    <property type="term" value="C:centrosome"/>
    <property type="evidence" value="ECO:0007669"/>
    <property type="project" value="UniProtKB-SubCell"/>
</dbReference>
<organism evidence="16 17">
    <name type="scientific">Frigoriglobus tundricola</name>
    <dbReference type="NCBI Taxonomy" id="2774151"/>
    <lineage>
        <taxon>Bacteria</taxon>
        <taxon>Pseudomonadati</taxon>
        <taxon>Planctomycetota</taxon>
        <taxon>Planctomycetia</taxon>
        <taxon>Gemmatales</taxon>
        <taxon>Gemmataceae</taxon>
        <taxon>Frigoriglobus</taxon>
    </lineage>
</organism>
<dbReference type="EC" id="2.7.11.1" evidence="4"/>
<evidence type="ECO:0000256" key="1">
    <source>
        <dbReference type="ARBA" id="ARBA00004300"/>
    </source>
</evidence>
<dbReference type="EMBL" id="CP053452">
    <property type="protein sequence ID" value="QJW94790.1"/>
    <property type="molecule type" value="Genomic_DNA"/>
</dbReference>
<dbReference type="InterPro" id="IPR000719">
    <property type="entry name" value="Prot_kinase_dom"/>
</dbReference>
<evidence type="ECO:0000313" key="16">
    <source>
        <dbReference type="EMBL" id="QJW94790.1"/>
    </source>
</evidence>
<dbReference type="InterPro" id="IPR001245">
    <property type="entry name" value="Ser-Thr/Tyr_kinase_cat_dom"/>
</dbReference>
<keyword evidence="10" id="KW-0963">Cytoplasm</keyword>
<evidence type="ECO:0000256" key="4">
    <source>
        <dbReference type="ARBA" id="ARBA00012513"/>
    </source>
</evidence>
<dbReference type="PROSITE" id="PS00107">
    <property type="entry name" value="PROTEIN_KINASE_ATP"/>
    <property type="match status" value="1"/>
</dbReference>
<evidence type="ECO:0000256" key="11">
    <source>
        <dbReference type="PROSITE-ProRule" id="PRU10141"/>
    </source>
</evidence>
<evidence type="ECO:0000259" key="15">
    <source>
        <dbReference type="PROSITE" id="PS50011"/>
    </source>
</evidence>
<comment type="similarity">
    <text evidence="3">Belongs to the protein kinase superfamily. NEK Ser/Thr protein kinase family. NIMA subfamily.</text>
</comment>
<evidence type="ECO:0000256" key="8">
    <source>
        <dbReference type="ARBA" id="ARBA00022777"/>
    </source>
</evidence>
<dbReference type="RefSeq" id="WP_171470708.1">
    <property type="nucleotide sequence ID" value="NZ_CP053452.2"/>
</dbReference>
<dbReference type="AlphaFoldDB" id="A0A6M5YN45"/>
<keyword evidence="14" id="KW-0472">Membrane</keyword>